<organism evidence="1 2">
    <name type="scientific">Pseudoalteromonas piratica</name>
    <dbReference type="NCBI Taxonomy" id="1348114"/>
    <lineage>
        <taxon>Bacteria</taxon>
        <taxon>Pseudomonadati</taxon>
        <taxon>Pseudomonadota</taxon>
        <taxon>Gammaproteobacteria</taxon>
        <taxon>Alteromonadales</taxon>
        <taxon>Pseudoalteromonadaceae</taxon>
        <taxon>Pseudoalteromonas</taxon>
    </lineage>
</organism>
<dbReference type="AlphaFoldDB" id="A0A0A7EK79"/>
<evidence type="ECO:0000313" key="2">
    <source>
        <dbReference type="Proteomes" id="UP000030341"/>
    </source>
</evidence>
<dbReference type="RefSeq" id="WP_040134715.1">
    <property type="nucleotide sequence ID" value="NZ_CP009889.1"/>
</dbReference>
<gene>
    <name evidence="1" type="ORF">OM33_15030</name>
</gene>
<name>A0A0A7EK79_9GAMM</name>
<evidence type="ECO:0000313" key="1">
    <source>
        <dbReference type="EMBL" id="AIY66471.1"/>
    </source>
</evidence>
<dbReference type="OrthoDB" id="6636107at2"/>
<reference evidence="1 2" key="1">
    <citation type="submission" date="2014-11" db="EMBL/GenBank/DDBJ databases">
        <title>Complete Genome Sequence of Pseudoalteromonas sp. Strain OCN003 Isolated from Kaneohe Bay, Oahu, Hawaii.</title>
        <authorList>
            <person name="Beurmann S."/>
            <person name="Videau P."/>
            <person name="Ushijima B."/>
            <person name="Smith A.M."/>
            <person name="Aeby G.S."/>
            <person name="Callahan S.M."/>
            <person name="Belcaid M."/>
        </authorList>
    </citation>
    <scope>NUCLEOTIDE SEQUENCE [LARGE SCALE GENOMIC DNA]</scope>
    <source>
        <strain evidence="1 2">OCN003</strain>
    </source>
</reference>
<dbReference type="eggNOG" id="ENOG502ZSG5">
    <property type="taxonomic scope" value="Bacteria"/>
</dbReference>
<sequence>MKYYLFIVLLGGWVLNLNAVERVKGTQIVIEPPTYLEPAKRFLGFTDEEYGTFIMITEVPSPINEVMESYTVNGLAIKGLNLLSVEDIKLGNVPAKLMKLHHTAYELEFTKWSLVFGDNTKSVIIVASFQTALSDELSNKLKETILTARWERDSKVDLFEGLPFKVDETKSLRFAKKISNALILTSDGSFPIADKDLPYSTVAASFSNTYEIDERSKFARDRFMKTQEFKNIEVLSQNQTKHQNLDVEVLLVKAVDVKSNKWKFIHFSMLFGENSYYIIESIAALKEKENIEKEFGLLLASFVEV</sequence>
<proteinExistence type="predicted"/>
<protein>
    <submittedName>
        <fullName evidence="1">Uncharacterized protein</fullName>
    </submittedName>
</protein>
<dbReference type="Proteomes" id="UP000030341">
    <property type="component" value="Chromosome 2"/>
</dbReference>
<dbReference type="KEGG" id="pseo:OM33_15030"/>
<keyword evidence="2" id="KW-1185">Reference proteome</keyword>
<dbReference type="EMBL" id="CP009889">
    <property type="protein sequence ID" value="AIY66471.1"/>
    <property type="molecule type" value="Genomic_DNA"/>
</dbReference>
<accession>A0A0A7EK79</accession>
<dbReference type="HOGENOM" id="CLU_911746_0_0_6"/>
<dbReference type="STRING" id="1348114.OM33_15030"/>